<evidence type="ECO:0000313" key="1">
    <source>
        <dbReference type="EMBL" id="CAK5280309.1"/>
    </source>
</evidence>
<protein>
    <submittedName>
        <fullName evidence="1">Uncharacterized protein</fullName>
    </submittedName>
</protein>
<evidence type="ECO:0000313" key="2">
    <source>
        <dbReference type="Proteomes" id="UP001295794"/>
    </source>
</evidence>
<organism evidence="1 2">
    <name type="scientific">Mycena citricolor</name>
    <dbReference type="NCBI Taxonomy" id="2018698"/>
    <lineage>
        <taxon>Eukaryota</taxon>
        <taxon>Fungi</taxon>
        <taxon>Dikarya</taxon>
        <taxon>Basidiomycota</taxon>
        <taxon>Agaricomycotina</taxon>
        <taxon>Agaricomycetes</taxon>
        <taxon>Agaricomycetidae</taxon>
        <taxon>Agaricales</taxon>
        <taxon>Marasmiineae</taxon>
        <taxon>Mycenaceae</taxon>
        <taxon>Mycena</taxon>
    </lineage>
</organism>
<gene>
    <name evidence="1" type="ORF">MYCIT1_LOCUS30796</name>
</gene>
<proteinExistence type="predicted"/>
<name>A0AAD2HSK4_9AGAR</name>
<dbReference type="Proteomes" id="UP001295794">
    <property type="component" value="Unassembled WGS sequence"/>
</dbReference>
<dbReference type="EMBL" id="CAVNYO010000440">
    <property type="protein sequence ID" value="CAK5280309.1"/>
    <property type="molecule type" value="Genomic_DNA"/>
</dbReference>
<dbReference type="AlphaFoldDB" id="A0AAD2HSK4"/>
<accession>A0AAD2HSK4</accession>
<comment type="caution">
    <text evidence="1">The sequence shown here is derived from an EMBL/GenBank/DDBJ whole genome shotgun (WGS) entry which is preliminary data.</text>
</comment>
<keyword evidence="2" id="KW-1185">Reference proteome</keyword>
<reference evidence="1" key="1">
    <citation type="submission" date="2023-11" db="EMBL/GenBank/DDBJ databases">
        <authorList>
            <person name="De Vega J J."/>
            <person name="De Vega J J."/>
        </authorList>
    </citation>
    <scope>NUCLEOTIDE SEQUENCE</scope>
</reference>
<sequence>MGGKWSSSFDWARVVRDLFLTCSSKKKVYRPAHGVFCEELVPSSNGPQSEAYDTRAVGILERGAPKAERVFGGQIGMLI</sequence>